<dbReference type="Proteomes" id="UP000060513">
    <property type="component" value="Chromosome"/>
</dbReference>
<dbReference type="EMBL" id="CP011340">
    <property type="protein sequence ID" value="ALC24422.1"/>
    <property type="molecule type" value="Genomic_DNA"/>
</dbReference>
<accession>A0A0M4DKU2</accession>
<evidence type="ECO:0000313" key="2">
    <source>
        <dbReference type="Proteomes" id="UP000060513"/>
    </source>
</evidence>
<reference evidence="1 2" key="1">
    <citation type="submission" date="2015-08" db="EMBL/GenBank/DDBJ databases">
        <title>Genome sequence of the pristinamycin over-producing bacterium Streptomyces pristinaespiralis HCCB10218.</title>
        <authorList>
            <person name="Tian J."/>
            <person name="Yang J."/>
            <person name="Li L."/>
            <person name="Ruan L."/>
            <person name="Wei W."/>
            <person name="Zheng G."/>
            <person name="Wei Z."/>
            <person name="Yang S."/>
            <person name="Ge M."/>
            <person name="Jiang W."/>
            <person name="Lu Y."/>
        </authorList>
    </citation>
    <scope>NUCLEOTIDE SEQUENCE [LARGE SCALE GENOMIC DNA]</scope>
    <source>
        <strain evidence="1 2">HCCB 10218</strain>
    </source>
</reference>
<proteinExistence type="predicted"/>
<protein>
    <submittedName>
        <fullName evidence="1">Uncharacterized protein</fullName>
    </submittedName>
</protein>
<organism evidence="1">
    <name type="scientific">Streptomyces pristinaespiralis</name>
    <dbReference type="NCBI Taxonomy" id="38300"/>
    <lineage>
        <taxon>Bacteria</taxon>
        <taxon>Bacillati</taxon>
        <taxon>Actinomycetota</taxon>
        <taxon>Actinomycetes</taxon>
        <taxon>Kitasatosporales</taxon>
        <taxon>Streptomycetaceae</taxon>
        <taxon>Streptomyces</taxon>
    </lineage>
</organism>
<evidence type="ECO:0000313" key="1">
    <source>
        <dbReference type="EMBL" id="ALC24422.1"/>
    </source>
</evidence>
<name>A0A0M4DKU2_STRPR</name>
<gene>
    <name evidence="1" type="ORF">SPRI_6116</name>
</gene>
<sequence>MRVMSVDSLTYRHAASPAVIFGTYWSRPIDALV</sequence>
<dbReference type="AlphaFoldDB" id="A0A0M4DKU2"/>
<dbReference type="KEGG" id="spri:SPRI_6116"/>